<name>A0A915C605_PARUN</name>
<evidence type="ECO:0000313" key="2">
    <source>
        <dbReference type="Proteomes" id="UP000887569"/>
    </source>
</evidence>
<dbReference type="Gene3D" id="3.10.100.10">
    <property type="entry name" value="Mannose-Binding Protein A, subunit A"/>
    <property type="match status" value="1"/>
</dbReference>
<dbReference type="InterPro" id="IPR050111">
    <property type="entry name" value="C-type_lectin/snaclec_domain"/>
</dbReference>
<dbReference type="Proteomes" id="UP000887569">
    <property type="component" value="Unplaced"/>
</dbReference>
<dbReference type="PANTHER" id="PTHR22803">
    <property type="entry name" value="MANNOSE, PHOSPHOLIPASE, LECTIN RECEPTOR RELATED"/>
    <property type="match status" value="1"/>
</dbReference>
<evidence type="ECO:0000259" key="1">
    <source>
        <dbReference type="PROSITE" id="PS50041"/>
    </source>
</evidence>
<reference evidence="3" key="1">
    <citation type="submission" date="2022-11" db="UniProtKB">
        <authorList>
            <consortium name="WormBaseParasite"/>
        </authorList>
    </citation>
    <scope>IDENTIFICATION</scope>
</reference>
<dbReference type="Pfam" id="PF00059">
    <property type="entry name" value="Lectin_C"/>
    <property type="match status" value="1"/>
</dbReference>
<feature type="domain" description="C-type lectin" evidence="1">
    <location>
        <begin position="124"/>
        <end position="227"/>
    </location>
</feature>
<proteinExistence type="predicted"/>
<accession>A0A915C605</accession>
<dbReference type="AlphaFoldDB" id="A0A915C605"/>
<keyword evidence="2" id="KW-1185">Reference proteome</keyword>
<protein>
    <submittedName>
        <fullName evidence="3">C-type lectin domain-containing protein</fullName>
    </submittedName>
</protein>
<organism evidence="2 3">
    <name type="scientific">Parascaris univalens</name>
    <name type="common">Nematode worm</name>
    <dbReference type="NCBI Taxonomy" id="6257"/>
    <lineage>
        <taxon>Eukaryota</taxon>
        <taxon>Metazoa</taxon>
        <taxon>Ecdysozoa</taxon>
        <taxon>Nematoda</taxon>
        <taxon>Chromadorea</taxon>
        <taxon>Rhabditida</taxon>
        <taxon>Spirurina</taxon>
        <taxon>Ascaridomorpha</taxon>
        <taxon>Ascaridoidea</taxon>
        <taxon>Ascarididae</taxon>
        <taxon>Parascaris</taxon>
    </lineage>
</organism>
<dbReference type="PROSITE" id="PS50041">
    <property type="entry name" value="C_TYPE_LECTIN_2"/>
    <property type="match status" value="1"/>
</dbReference>
<dbReference type="InterPro" id="IPR016186">
    <property type="entry name" value="C-type_lectin-like/link_sf"/>
</dbReference>
<dbReference type="SMART" id="SM00034">
    <property type="entry name" value="CLECT"/>
    <property type="match status" value="1"/>
</dbReference>
<dbReference type="SUPFAM" id="SSF56436">
    <property type="entry name" value="C-type lectin-like"/>
    <property type="match status" value="1"/>
</dbReference>
<evidence type="ECO:0000313" key="3">
    <source>
        <dbReference type="WBParaSite" id="PgR091_g004_t01"/>
    </source>
</evidence>
<sequence length="249" mass="28207">MIKGFYETNLQTWSPDLVKMTRLLLLDALVVQLCGLFAEQFRGLHGATTSRMVDWNAKMAAMENAFAAATKDMKKSNVCVEELKEEAVKVASIMRHYVRRAKHDQLNSEKCLYECEQGWVYYEPTASCYINVRGNFSFNEARNGCEELDANLTSIHSEEESNFINGLNDGGTIYWIGLQKKDGIWHWIDGTPLTYTRWRKGEPDGCCSGDADTAAANYGNDIGEWDDGPSVSPWHSTHNYVCKKRASYQ</sequence>
<dbReference type="InterPro" id="IPR016187">
    <property type="entry name" value="CTDL_fold"/>
</dbReference>
<dbReference type="WBParaSite" id="PgR091_g004_t01">
    <property type="protein sequence ID" value="PgR091_g004_t01"/>
    <property type="gene ID" value="PgR091_g004"/>
</dbReference>
<dbReference type="InterPro" id="IPR001304">
    <property type="entry name" value="C-type_lectin-like"/>
</dbReference>